<accession>A0ABD5S6B2</accession>
<feature type="transmembrane region" description="Helical" evidence="1">
    <location>
        <begin position="143"/>
        <end position="164"/>
    </location>
</feature>
<feature type="domain" description="DUF8056" evidence="2">
    <location>
        <begin position="3"/>
        <end position="170"/>
    </location>
</feature>
<evidence type="ECO:0000259" key="2">
    <source>
        <dbReference type="Pfam" id="PF26243"/>
    </source>
</evidence>
<proteinExistence type="predicted"/>
<organism evidence="3 4">
    <name type="scientific">Halobium palmae</name>
    <dbReference type="NCBI Taxonomy" id="1776492"/>
    <lineage>
        <taxon>Archaea</taxon>
        <taxon>Methanobacteriati</taxon>
        <taxon>Methanobacteriota</taxon>
        <taxon>Stenosarchaea group</taxon>
        <taxon>Halobacteria</taxon>
        <taxon>Halobacteriales</taxon>
        <taxon>Haloferacaceae</taxon>
        <taxon>Halobium</taxon>
    </lineage>
</organism>
<evidence type="ECO:0000256" key="1">
    <source>
        <dbReference type="SAM" id="Phobius"/>
    </source>
</evidence>
<reference evidence="3 4" key="1">
    <citation type="journal article" date="2019" name="Int. J. Syst. Evol. Microbiol.">
        <title>The Global Catalogue of Microorganisms (GCM) 10K type strain sequencing project: providing services to taxonomists for standard genome sequencing and annotation.</title>
        <authorList>
            <consortium name="The Broad Institute Genomics Platform"/>
            <consortium name="The Broad Institute Genome Sequencing Center for Infectious Disease"/>
            <person name="Wu L."/>
            <person name="Ma J."/>
        </authorList>
    </citation>
    <scope>NUCLEOTIDE SEQUENCE [LARGE SCALE GENOMIC DNA]</scope>
    <source>
        <strain evidence="3 4">NBRC 111368</strain>
    </source>
</reference>
<evidence type="ECO:0000313" key="4">
    <source>
        <dbReference type="Proteomes" id="UP001596328"/>
    </source>
</evidence>
<dbReference type="AlphaFoldDB" id="A0ABD5S6B2"/>
<dbReference type="EMBL" id="JBHSWU010001203">
    <property type="protein sequence ID" value="MFC6726547.1"/>
    <property type="molecule type" value="Genomic_DNA"/>
</dbReference>
<feature type="transmembrane region" description="Helical" evidence="1">
    <location>
        <begin position="27"/>
        <end position="52"/>
    </location>
</feature>
<evidence type="ECO:0000313" key="3">
    <source>
        <dbReference type="EMBL" id="MFC6726547.1"/>
    </source>
</evidence>
<protein>
    <recommendedName>
        <fullName evidence="2">DUF8056 domain-containing protein</fullName>
    </recommendedName>
</protein>
<gene>
    <name evidence="3" type="ORF">ACFQE1_19700</name>
</gene>
<comment type="caution">
    <text evidence="3">The sequence shown here is derived from an EMBL/GenBank/DDBJ whole genome shotgun (WGS) entry which is preliminary data.</text>
</comment>
<feature type="transmembrane region" description="Helical" evidence="1">
    <location>
        <begin position="67"/>
        <end position="88"/>
    </location>
</feature>
<dbReference type="InterPro" id="IPR058369">
    <property type="entry name" value="DUF8056"/>
</dbReference>
<keyword evidence="1" id="KW-0812">Transmembrane</keyword>
<dbReference type="Pfam" id="PF26243">
    <property type="entry name" value="DUF8056"/>
    <property type="match status" value="1"/>
</dbReference>
<dbReference type="Proteomes" id="UP001596328">
    <property type="component" value="Unassembled WGS sequence"/>
</dbReference>
<keyword evidence="1" id="KW-0472">Membrane</keyword>
<sequence>MSDRGYGGIFGAFPYAFRASDSLLFRLYALVSALAALFVAVLVAVGVVVLLGNTASFSGGSITLSRAFYVVVGLLVVGPIVAPTLFVARRHRRGWSAEGDRYDLSLALTGFVFLVSLYVGLVISIPPDPRYQVSDPGPLLSTLYALPSIWGLVPPLAAAGVIYLTHRALR</sequence>
<name>A0ABD5S6B2_9EURY</name>
<keyword evidence="4" id="KW-1185">Reference proteome</keyword>
<feature type="transmembrane region" description="Helical" evidence="1">
    <location>
        <begin position="104"/>
        <end position="123"/>
    </location>
</feature>
<keyword evidence="1" id="KW-1133">Transmembrane helix</keyword>